<dbReference type="SUPFAM" id="SSF69572">
    <property type="entry name" value="Activating enzymes of the ubiquitin-like proteins"/>
    <property type="match status" value="1"/>
</dbReference>
<dbReference type="PANTHER" id="PTHR43267:SF1">
    <property type="entry name" value="TRNA THREONYLCARBAMOYLADENOSINE DEHYDRATASE"/>
    <property type="match status" value="1"/>
</dbReference>
<protein>
    <submittedName>
        <fullName evidence="2">tRNA threonylcarbamoyladenosine dehydratase</fullName>
    </submittedName>
</protein>
<dbReference type="GO" id="GO:0061504">
    <property type="term" value="P:cyclic threonylcarbamoyladenosine biosynthetic process"/>
    <property type="evidence" value="ECO:0007669"/>
    <property type="project" value="TreeGrafter"/>
</dbReference>
<gene>
    <name evidence="2" type="ORF">IAC72_01800</name>
</gene>
<accession>A0A9D1MWD0</accession>
<dbReference type="Gene3D" id="3.40.50.720">
    <property type="entry name" value="NAD(P)-binding Rossmann-like Domain"/>
    <property type="match status" value="1"/>
</dbReference>
<evidence type="ECO:0000313" key="2">
    <source>
        <dbReference type="EMBL" id="HIU90737.1"/>
    </source>
</evidence>
<dbReference type="Pfam" id="PF00899">
    <property type="entry name" value="ThiF"/>
    <property type="match status" value="1"/>
</dbReference>
<name>A0A9D1MWD0_9BACT</name>
<reference evidence="2" key="2">
    <citation type="journal article" date="2021" name="PeerJ">
        <title>Extensive microbial diversity within the chicken gut microbiome revealed by metagenomics and culture.</title>
        <authorList>
            <person name="Gilroy R."/>
            <person name="Ravi A."/>
            <person name="Getino M."/>
            <person name="Pursley I."/>
            <person name="Horton D.L."/>
            <person name="Alikhan N.F."/>
            <person name="Baker D."/>
            <person name="Gharbi K."/>
            <person name="Hall N."/>
            <person name="Watson M."/>
            <person name="Adriaenssens E.M."/>
            <person name="Foster-Nyarko E."/>
            <person name="Jarju S."/>
            <person name="Secka A."/>
            <person name="Antonio M."/>
            <person name="Oren A."/>
            <person name="Chaudhuri R.R."/>
            <person name="La Ragione R."/>
            <person name="Hildebrand F."/>
            <person name="Pallen M.J."/>
        </authorList>
    </citation>
    <scope>NUCLEOTIDE SEQUENCE</scope>
    <source>
        <strain evidence="2">ChiHjej12B11-7776</strain>
    </source>
</reference>
<dbReference type="PANTHER" id="PTHR43267">
    <property type="entry name" value="TRNA THREONYLCARBAMOYLADENOSINE DEHYDRATASE"/>
    <property type="match status" value="1"/>
</dbReference>
<organism evidence="2 3">
    <name type="scientific">Candidatus Fimimonas merdipullorum</name>
    <dbReference type="NCBI Taxonomy" id="2840822"/>
    <lineage>
        <taxon>Bacteria</taxon>
        <taxon>Pseudomonadati</taxon>
        <taxon>Myxococcota</taxon>
        <taxon>Myxococcia</taxon>
        <taxon>Myxococcales</taxon>
        <taxon>Cystobacterineae</taxon>
        <taxon>Myxococcaceae</taxon>
        <taxon>Myxococcaceae incertae sedis</taxon>
        <taxon>Candidatus Fimimonas</taxon>
    </lineage>
</organism>
<dbReference type="InterPro" id="IPR000594">
    <property type="entry name" value="ThiF_NAD_FAD-bd"/>
</dbReference>
<dbReference type="GO" id="GO:0061503">
    <property type="term" value="F:tRNA threonylcarbamoyladenosine dehydratase"/>
    <property type="evidence" value="ECO:0007669"/>
    <property type="project" value="TreeGrafter"/>
</dbReference>
<reference evidence="2" key="1">
    <citation type="submission" date="2020-10" db="EMBL/GenBank/DDBJ databases">
        <authorList>
            <person name="Gilroy R."/>
        </authorList>
    </citation>
    <scope>NUCLEOTIDE SEQUENCE</scope>
    <source>
        <strain evidence="2">ChiHjej12B11-7776</strain>
    </source>
</reference>
<evidence type="ECO:0000259" key="1">
    <source>
        <dbReference type="Pfam" id="PF00899"/>
    </source>
</evidence>
<dbReference type="InterPro" id="IPR045886">
    <property type="entry name" value="ThiF/MoeB/HesA"/>
</dbReference>
<feature type="domain" description="THIF-type NAD/FAD binding fold" evidence="1">
    <location>
        <begin position="8"/>
        <end position="223"/>
    </location>
</feature>
<dbReference type="CDD" id="cd00755">
    <property type="entry name" value="YgdL_like"/>
    <property type="match status" value="1"/>
</dbReference>
<proteinExistence type="predicted"/>
<comment type="caution">
    <text evidence="2">The sequence shown here is derived from an EMBL/GenBank/DDBJ whole genome shotgun (WGS) entry which is preliminary data.</text>
</comment>
<dbReference type="GO" id="GO:0008641">
    <property type="term" value="F:ubiquitin-like modifier activating enzyme activity"/>
    <property type="evidence" value="ECO:0007669"/>
    <property type="project" value="InterPro"/>
</dbReference>
<evidence type="ECO:0000313" key="3">
    <source>
        <dbReference type="Proteomes" id="UP000886852"/>
    </source>
</evidence>
<dbReference type="Proteomes" id="UP000886852">
    <property type="component" value="Unassembled WGS sequence"/>
</dbReference>
<sequence>MDMFERTLPLVGEEGIKKLRGAHVAVFGLGGVGSYAAEALARAGVGCLTVVDDDVVTPSNLNRQLYALHSTLGMAKCDVAKSRILDINPLAKVNALKMRFGSGAAMDFSFDFVVDAIDDIPAKVLLAKTCAERNIPIISCMGTGNKLDACAFKVADVFSTSVCPLAKAMRKLLKDAGVTSLKVVYSAEPPQKTGSRTPASLPFVPPVAGMILAGEAIKHLCGKE</sequence>
<dbReference type="InterPro" id="IPR035985">
    <property type="entry name" value="Ubiquitin-activating_enz"/>
</dbReference>
<dbReference type="AlphaFoldDB" id="A0A9D1MWD0"/>
<dbReference type="EMBL" id="DVOC01000031">
    <property type="protein sequence ID" value="HIU90737.1"/>
    <property type="molecule type" value="Genomic_DNA"/>
</dbReference>